<name>A0ACB8F1R2_9SAUR</name>
<dbReference type="Proteomes" id="UP000827872">
    <property type="component" value="Linkage Group LG05"/>
</dbReference>
<evidence type="ECO:0000313" key="1">
    <source>
        <dbReference type="EMBL" id="KAH7998980.1"/>
    </source>
</evidence>
<organism evidence="1 2">
    <name type="scientific">Sphaerodactylus townsendi</name>
    <dbReference type="NCBI Taxonomy" id="933632"/>
    <lineage>
        <taxon>Eukaryota</taxon>
        <taxon>Metazoa</taxon>
        <taxon>Chordata</taxon>
        <taxon>Craniata</taxon>
        <taxon>Vertebrata</taxon>
        <taxon>Euteleostomi</taxon>
        <taxon>Lepidosauria</taxon>
        <taxon>Squamata</taxon>
        <taxon>Bifurcata</taxon>
        <taxon>Gekkota</taxon>
        <taxon>Sphaerodactylidae</taxon>
        <taxon>Sphaerodactylus</taxon>
    </lineage>
</organism>
<reference evidence="1" key="1">
    <citation type="submission" date="2021-08" db="EMBL/GenBank/DDBJ databases">
        <title>The first chromosome-level gecko genome reveals the dynamic sex chromosomes of Neotropical dwarf geckos (Sphaerodactylidae: Sphaerodactylus).</title>
        <authorList>
            <person name="Pinto B.J."/>
            <person name="Keating S.E."/>
            <person name="Gamble T."/>
        </authorList>
    </citation>
    <scope>NUCLEOTIDE SEQUENCE</scope>
    <source>
        <strain evidence="1">TG3544</strain>
    </source>
</reference>
<accession>A0ACB8F1R2</accession>
<keyword evidence="2" id="KW-1185">Reference proteome</keyword>
<comment type="caution">
    <text evidence="1">The sequence shown here is derived from an EMBL/GenBank/DDBJ whole genome shotgun (WGS) entry which is preliminary data.</text>
</comment>
<proteinExistence type="predicted"/>
<evidence type="ECO:0000313" key="2">
    <source>
        <dbReference type="Proteomes" id="UP000827872"/>
    </source>
</evidence>
<gene>
    <name evidence="1" type="primary">MBD3</name>
    <name evidence="1" type="ORF">K3G42_003473</name>
</gene>
<dbReference type="EMBL" id="CM037618">
    <property type="protein sequence ID" value="KAH7998980.1"/>
    <property type="molecule type" value="Genomic_DNA"/>
</dbReference>
<sequence length="232" mass="25931">MDLSSFDFRTGKMLMSKMNKNRQRIRYDCSSQAKGKPDLNTALPVRQTASIFKQPVTKITNHPSNKVKTDPQKAVDQPRQLFWEKKLSGLNAFDIAEELVKTMDLPKGLQGVGPGCTDETLLSAIASALHTSTMPITGQLSAAVEKNPGVWLNTSQPLCKAFMVTDEDIRKQEELVQQVRKRLEEALMADMLAHVEEIARDGEAPAEKLRGEEDGEDDEEDDVDRSQEMENV</sequence>
<protein>
    <submittedName>
        <fullName evidence="1">Methyl-CpG-binding domain protein 3</fullName>
    </submittedName>
</protein>